<dbReference type="InterPro" id="IPR020806">
    <property type="entry name" value="PKS_PP-bd"/>
</dbReference>
<dbReference type="SUPFAM" id="SSF56801">
    <property type="entry name" value="Acetyl-CoA synthetase-like"/>
    <property type="match status" value="1"/>
</dbReference>
<name>A0A7X0IK79_9ACTN</name>
<dbReference type="InterPro" id="IPR025110">
    <property type="entry name" value="AMP-bd_C"/>
</dbReference>
<evidence type="ECO:0000313" key="4">
    <source>
        <dbReference type="EMBL" id="MBB6476729.1"/>
    </source>
</evidence>
<dbReference type="InterPro" id="IPR036736">
    <property type="entry name" value="ACP-like_sf"/>
</dbReference>
<organism evidence="4 5">
    <name type="scientific">Sphaerisporangium rubeum</name>
    <dbReference type="NCBI Taxonomy" id="321317"/>
    <lineage>
        <taxon>Bacteria</taxon>
        <taxon>Bacillati</taxon>
        <taxon>Actinomycetota</taxon>
        <taxon>Actinomycetes</taxon>
        <taxon>Streptosporangiales</taxon>
        <taxon>Streptosporangiaceae</taxon>
        <taxon>Sphaerisporangium</taxon>
    </lineage>
</organism>
<dbReference type="GO" id="GO:0005829">
    <property type="term" value="C:cytosol"/>
    <property type="evidence" value="ECO:0007669"/>
    <property type="project" value="TreeGrafter"/>
</dbReference>
<keyword evidence="1" id="KW-0596">Phosphopantetheine</keyword>
<dbReference type="GO" id="GO:0044550">
    <property type="term" value="P:secondary metabolite biosynthetic process"/>
    <property type="evidence" value="ECO:0007669"/>
    <property type="project" value="TreeGrafter"/>
</dbReference>
<dbReference type="Gene3D" id="2.30.38.10">
    <property type="entry name" value="Luciferase, Domain 3"/>
    <property type="match status" value="1"/>
</dbReference>
<keyword evidence="5" id="KW-1185">Reference proteome</keyword>
<dbReference type="GO" id="GO:0043041">
    <property type="term" value="P:amino acid activation for nonribosomal peptide biosynthetic process"/>
    <property type="evidence" value="ECO:0007669"/>
    <property type="project" value="TreeGrafter"/>
</dbReference>
<dbReference type="InterPro" id="IPR020845">
    <property type="entry name" value="AMP-binding_CS"/>
</dbReference>
<gene>
    <name evidence="4" type="ORF">BJ992_006160</name>
</gene>
<dbReference type="SMART" id="SM00823">
    <property type="entry name" value="PKS_PP"/>
    <property type="match status" value="1"/>
</dbReference>
<dbReference type="PANTHER" id="PTHR45527:SF1">
    <property type="entry name" value="FATTY ACID SYNTHASE"/>
    <property type="match status" value="1"/>
</dbReference>
<dbReference type="PROSITE" id="PS50075">
    <property type="entry name" value="CARRIER"/>
    <property type="match status" value="1"/>
</dbReference>
<dbReference type="NCBIfam" id="TIGR01733">
    <property type="entry name" value="AA-adenyl-dom"/>
    <property type="match status" value="1"/>
</dbReference>
<evidence type="ECO:0000313" key="5">
    <source>
        <dbReference type="Proteomes" id="UP000555564"/>
    </source>
</evidence>
<dbReference type="PROSITE" id="PS00455">
    <property type="entry name" value="AMP_BINDING"/>
    <property type="match status" value="1"/>
</dbReference>
<comment type="caution">
    <text evidence="4">The sequence shown here is derived from an EMBL/GenBank/DDBJ whole genome shotgun (WGS) entry which is preliminary data.</text>
</comment>
<evidence type="ECO:0000259" key="3">
    <source>
        <dbReference type="PROSITE" id="PS50075"/>
    </source>
</evidence>
<dbReference type="EMBL" id="JACHIU010000001">
    <property type="protein sequence ID" value="MBB6476729.1"/>
    <property type="molecule type" value="Genomic_DNA"/>
</dbReference>
<dbReference type="AlphaFoldDB" id="A0A7X0IK79"/>
<dbReference type="PANTHER" id="PTHR45527">
    <property type="entry name" value="NONRIBOSOMAL PEPTIDE SYNTHETASE"/>
    <property type="match status" value="1"/>
</dbReference>
<dbReference type="InterPro" id="IPR009081">
    <property type="entry name" value="PP-bd_ACP"/>
</dbReference>
<dbReference type="Pfam" id="PF13193">
    <property type="entry name" value="AMP-binding_C"/>
    <property type="match status" value="1"/>
</dbReference>
<dbReference type="InterPro" id="IPR010071">
    <property type="entry name" value="AA_adenyl_dom"/>
</dbReference>
<evidence type="ECO:0000256" key="1">
    <source>
        <dbReference type="ARBA" id="ARBA00022450"/>
    </source>
</evidence>
<protein>
    <submittedName>
        <fullName evidence="4">Amino acid adenylation domain-containing protein</fullName>
    </submittedName>
</protein>
<proteinExistence type="predicted"/>
<dbReference type="Gene3D" id="3.30.300.30">
    <property type="match status" value="1"/>
</dbReference>
<dbReference type="InterPro" id="IPR020459">
    <property type="entry name" value="AMP-binding"/>
</dbReference>
<dbReference type="Gene3D" id="3.40.50.980">
    <property type="match status" value="2"/>
</dbReference>
<dbReference type="RefSeq" id="WP_184986955.1">
    <property type="nucleotide sequence ID" value="NZ_BAAALO010000021.1"/>
</dbReference>
<sequence length="590" mass="61691">MTTRGTAVAPDLMARFAEAVAAFPARTAVIAPDGELTFAELDARVSRTAGSLAARGAGPGSLVGVRLPRGAGLVVALLAVWRAGAAYLPLDPAQPDARLQTLIDDAAPRFVVTPGMDTTGMDTTGMDTTGMDTTGGAGPGDTAYVIYTSGSTGRPKGVQVSRGAVAHLVDSLEEAGFYGEGHRVVAWNAAVSFDASVQQWARVCRGDTLVLIENSMRGEPELLARHLSRSGVTDLDVTPSHWSVIGEPITSAYRGTPLRLFVGGEAIPEPMWRDLSAAAARGVLEPINVYGPTECAVDSTGTWIGAGSPHIGAPLPRVRAYVLDDALRPVPQDEEGELYIAGPGLADGYLRGPALTARRFVADVVAGDGSRMYATGDRARRRADGTLEYAGRADRQVKIRGHRVEPGEIETVLARHPAVARAVVVPHDGQAGPVLVAYHTAADGNPATGAELRDHVAGHLPAAMVPAFYVAMDTLPLNQSGKVDHAALPVPDLAPGLSAADALSSPAERVVAEAWAAVLGVEPASGSDDFFALGGHSLTALYVIAHLKRRIGVVLPTRTVYRLPRLGDLARHIEGLSATHMEEIACQPRS</sequence>
<dbReference type="Pfam" id="PF00550">
    <property type="entry name" value="PP-binding"/>
    <property type="match status" value="1"/>
</dbReference>
<evidence type="ECO:0000256" key="2">
    <source>
        <dbReference type="ARBA" id="ARBA00022553"/>
    </source>
</evidence>
<dbReference type="PRINTS" id="PR00154">
    <property type="entry name" value="AMPBINDING"/>
</dbReference>
<accession>A0A7X0IK79</accession>
<dbReference type="SUPFAM" id="SSF47336">
    <property type="entry name" value="ACP-like"/>
    <property type="match status" value="1"/>
</dbReference>
<dbReference type="InterPro" id="IPR000873">
    <property type="entry name" value="AMP-dep_synth/lig_dom"/>
</dbReference>
<reference evidence="4 5" key="1">
    <citation type="submission" date="2020-08" db="EMBL/GenBank/DDBJ databases">
        <title>Sequencing the genomes of 1000 actinobacteria strains.</title>
        <authorList>
            <person name="Klenk H.-P."/>
        </authorList>
    </citation>
    <scope>NUCLEOTIDE SEQUENCE [LARGE SCALE GENOMIC DNA]</scope>
    <source>
        <strain evidence="4 5">DSM 44936</strain>
    </source>
</reference>
<dbReference type="Proteomes" id="UP000555564">
    <property type="component" value="Unassembled WGS sequence"/>
</dbReference>
<dbReference type="Gene3D" id="1.10.1200.10">
    <property type="entry name" value="ACP-like"/>
    <property type="match status" value="1"/>
</dbReference>
<dbReference type="GO" id="GO:0031177">
    <property type="term" value="F:phosphopantetheine binding"/>
    <property type="evidence" value="ECO:0007669"/>
    <property type="project" value="InterPro"/>
</dbReference>
<dbReference type="CDD" id="cd05930">
    <property type="entry name" value="A_NRPS"/>
    <property type="match status" value="1"/>
</dbReference>
<keyword evidence="2" id="KW-0597">Phosphoprotein</keyword>
<dbReference type="InterPro" id="IPR045851">
    <property type="entry name" value="AMP-bd_C_sf"/>
</dbReference>
<feature type="domain" description="Carrier" evidence="3">
    <location>
        <begin position="502"/>
        <end position="577"/>
    </location>
</feature>
<dbReference type="Pfam" id="PF00501">
    <property type="entry name" value="AMP-binding"/>
    <property type="match status" value="1"/>
</dbReference>